<evidence type="ECO:0000256" key="3">
    <source>
        <dbReference type="SAM" id="MobiDB-lite"/>
    </source>
</evidence>
<dbReference type="EMBL" id="GBXI01001583">
    <property type="protein sequence ID" value="JAD12709.1"/>
    <property type="molecule type" value="Transcribed_RNA"/>
</dbReference>
<dbReference type="GO" id="GO:0003723">
    <property type="term" value="F:RNA binding"/>
    <property type="evidence" value="ECO:0007669"/>
    <property type="project" value="UniProtKB-UniRule"/>
</dbReference>
<feature type="compositionally biased region" description="Basic and acidic residues" evidence="3">
    <location>
        <begin position="369"/>
        <end position="382"/>
    </location>
</feature>
<evidence type="ECO:0000259" key="4">
    <source>
        <dbReference type="PROSITE" id="PS50102"/>
    </source>
</evidence>
<gene>
    <name evidence="5" type="primary">Pof</name>
    <name evidence="5" type="ORF">g.10148</name>
</gene>
<feature type="region of interest" description="Disordered" evidence="3">
    <location>
        <begin position="348"/>
        <end position="382"/>
    </location>
</feature>
<feature type="compositionally biased region" description="Low complexity" evidence="3">
    <location>
        <begin position="11"/>
        <end position="39"/>
    </location>
</feature>
<evidence type="ECO:0000313" key="5">
    <source>
        <dbReference type="EMBL" id="JAD12709.1"/>
    </source>
</evidence>
<feature type="compositionally biased region" description="Basic residues" evidence="3">
    <location>
        <begin position="1"/>
        <end position="10"/>
    </location>
</feature>
<accession>A0A0A1XMZ0</accession>
<dbReference type="InterPro" id="IPR012677">
    <property type="entry name" value="Nucleotide-bd_a/b_plait_sf"/>
</dbReference>
<feature type="domain" description="RRM" evidence="4">
    <location>
        <begin position="266"/>
        <end position="340"/>
    </location>
</feature>
<proteinExistence type="predicted"/>
<evidence type="ECO:0000256" key="2">
    <source>
        <dbReference type="PROSITE-ProRule" id="PRU00176"/>
    </source>
</evidence>
<reference evidence="5" key="2">
    <citation type="journal article" date="2015" name="Gigascience">
        <title>Reconstructing a comprehensive transcriptome assembly of a white-pupal translocated strain of the pest fruit fly Bactrocera cucurbitae.</title>
        <authorList>
            <person name="Sim S.B."/>
            <person name="Calla B."/>
            <person name="Hall B."/>
            <person name="DeRego T."/>
            <person name="Geib S.M."/>
        </authorList>
    </citation>
    <scope>NUCLEOTIDE SEQUENCE</scope>
</reference>
<keyword evidence="1 2" id="KW-0694">RNA-binding</keyword>
<feature type="region of interest" description="Disordered" evidence="3">
    <location>
        <begin position="1"/>
        <end position="39"/>
    </location>
</feature>
<evidence type="ECO:0000256" key="1">
    <source>
        <dbReference type="ARBA" id="ARBA00022884"/>
    </source>
</evidence>
<dbReference type="SMART" id="SM00360">
    <property type="entry name" value="RRM"/>
    <property type="match status" value="1"/>
</dbReference>
<dbReference type="CDD" id="cd00590">
    <property type="entry name" value="RRM_SF"/>
    <property type="match status" value="1"/>
</dbReference>
<dbReference type="InterPro" id="IPR000504">
    <property type="entry name" value="RRM_dom"/>
</dbReference>
<organism evidence="5">
    <name type="scientific">Zeugodacus cucurbitae</name>
    <name type="common">Melon fruit fly</name>
    <name type="synonym">Bactrocera cucurbitae</name>
    <dbReference type="NCBI Taxonomy" id="28588"/>
    <lineage>
        <taxon>Eukaryota</taxon>
        <taxon>Metazoa</taxon>
        <taxon>Ecdysozoa</taxon>
        <taxon>Arthropoda</taxon>
        <taxon>Hexapoda</taxon>
        <taxon>Insecta</taxon>
        <taxon>Pterygota</taxon>
        <taxon>Neoptera</taxon>
        <taxon>Endopterygota</taxon>
        <taxon>Diptera</taxon>
        <taxon>Brachycera</taxon>
        <taxon>Muscomorpha</taxon>
        <taxon>Tephritoidea</taxon>
        <taxon>Tephritidae</taxon>
        <taxon>Zeugodacus</taxon>
        <taxon>Zeugodacus</taxon>
    </lineage>
</organism>
<name>A0A0A1XMZ0_ZEUCU</name>
<dbReference type="SUPFAM" id="SSF54928">
    <property type="entry name" value="RNA-binding domain, RBD"/>
    <property type="match status" value="1"/>
</dbReference>
<feature type="compositionally biased region" description="Polar residues" evidence="3">
    <location>
        <begin position="359"/>
        <end position="368"/>
    </location>
</feature>
<dbReference type="Gene3D" id="3.30.70.330">
    <property type="match status" value="1"/>
</dbReference>
<dbReference type="InterPro" id="IPR035979">
    <property type="entry name" value="RBD_domain_sf"/>
</dbReference>
<protein>
    <submittedName>
        <fullName evidence="5">Protein painting of fourth</fullName>
    </submittedName>
</protein>
<dbReference type="PROSITE" id="PS50102">
    <property type="entry name" value="RRM"/>
    <property type="match status" value="1"/>
</dbReference>
<sequence length="561" mass="63851">MKPNRKKYSVKKSYSSFPTYNRHQNRQQNNQSQTSSYQHQNHQYYSVTSHNNTHGVMSYRPQLAPSYFNNINAWPIQPPVPLSGPAFGPAAYQFDPRNNNSQMNMAPLHHSIVSSTAQYSVPPPPYQFNCPINYQQVSNTNLPQTNTQVSAPKRKWIREDAIRALLLEEELCKRNTSAPYLVIRFPDPPLDSEMVKGFSGQIDAVHFQKNSAPRFCFVRLKENADAERVIEDISKIPFGLGHLCAELRFDPTKPPAATKPEQVDPYTLYVGNLSLSVSVESIKRQFPGAQRYDLAFKSKIKPIRYAFIRFESVEKSMKAFKHGMNLQIDGRSLVLRFRRAKFNYPAENLSSEKSRSNNKDTSSVSNLMDRNDGRTSNNHKEIQPHLSFNGKALVKDEYLEEFIKEEQYDSEYSYEDECSSSFCGYTNGFEPPAIKLEIDDFEHTPKSNCISSIPNVSDECCDGIDQTTIRDAANDSVHQTSAVSSTIRPQNLDENVNLVKMQATNATINAKESGKSIPPIVSISEKKYIENLYEQLNTSKVLKKEVRSEFDDLDAMLKEID</sequence>
<reference evidence="5" key="1">
    <citation type="submission" date="2014-11" db="EMBL/GenBank/DDBJ databases">
        <authorList>
            <person name="Geib S."/>
        </authorList>
    </citation>
    <scope>NUCLEOTIDE SEQUENCE</scope>
</reference>
<dbReference type="AlphaFoldDB" id="A0A0A1XMZ0"/>